<dbReference type="RefSeq" id="WP_116976579.1">
    <property type="nucleotide sequence ID" value="NZ_QPMM01000007.1"/>
</dbReference>
<evidence type="ECO:0000259" key="2">
    <source>
        <dbReference type="Pfam" id="PF04773"/>
    </source>
</evidence>
<organism evidence="4 5">
    <name type="scientific">Chitinophaga silvatica</name>
    <dbReference type="NCBI Taxonomy" id="2282649"/>
    <lineage>
        <taxon>Bacteria</taxon>
        <taxon>Pseudomonadati</taxon>
        <taxon>Bacteroidota</taxon>
        <taxon>Chitinophagia</taxon>
        <taxon>Chitinophagales</taxon>
        <taxon>Chitinophagaceae</taxon>
        <taxon>Chitinophaga</taxon>
    </lineage>
</organism>
<reference evidence="4 5" key="1">
    <citation type="submission" date="2018-07" db="EMBL/GenBank/DDBJ databases">
        <title>Chitinophaga K2CV101002-2 sp. nov., isolated from a monsoon evergreen broad-leaved forest soil.</title>
        <authorList>
            <person name="Lv Y."/>
        </authorList>
    </citation>
    <scope>NUCLEOTIDE SEQUENCE [LARGE SCALE GENOMIC DNA]</scope>
    <source>
        <strain evidence="4 5">GDMCC 1.1288</strain>
    </source>
</reference>
<evidence type="ECO:0000259" key="3">
    <source>
        <dbReference type="Pfam" id="PF16344"/>
    </source>
</evidence>
<proteinExistence type="predicted"/>
<keyword evidence="1" id="KW-0812">Transmembrane</keyword>
<name>A0A3E1Y933_9BACT</name>
<sequence length="329" mass="37380">MNYGDYDAADFAADASFRAWVLEDRSVVARFWENWLAANPDKEGIVMEARALVQALQFQTNEATVEEMAIIKFQIDQLLNENVAKKNSGYLRSRWFYAAAASTALLILAGGWYFRKQSTQAIEIAIVQTKFGETKIVKLPDGSTVQLNANSSLSYPKKWTRENVRTVMLDGEAYFNVTKSPAQLHPKFRVQMPQATIEVKGTAFNVYNRHEEVKVLLEEGKIVLNDSLDMQPGDMMRIANGQHQRIHENPMQLTAWKEHRLVYTDLALSKIAQDLKDIYGYQIKFGNKKLEGLLFTGSCSTDDPMLLLSAIATVHQLKMKKNDLMILFE</sequence>
<keyword evidence="1" id="KW-0472">Membrane</keyword>
<dbReference type="EMBL" id="QPMM01000007">
    <property type="protein sequence ID" value="RFS21928.1"/>
    <property type="molecule type" value="Genomic_DNA"/>
</dbReference>
<dbReference type="PIRSF" id="PIRSF018266">
    <property type="entry name" value="FecR"/>
    <property type="match status" value="1"/>
</dbReference>
<feature type="domain" description="Protein FecR C-terminal" evidence="3">
    <location>
        <begin position="260"/>
        <end position="322"/>
    </location>
</feature>
<dbReference type="Pfam" id="PF16344">
    <property type="entry name" value="FecR_C"/>
    <property type="match status" value="1"/>
</dbReference>
<dbReference type="InterPro" id="IPR006860">
    <property type="entry name" value="FecR"/>
</dbReference>
<comment type="caution">
    <text evidence="4">The sequence shown here is derived from an EMBL/GenBank/DDBJ whole genome shotgun (WGS) entry which is preliminary data.</text>
</comment>
<evidence type="ECO:0000313" key="5">
    <source>
        <dbReference type="Proteomes" id="UP000260644"/>
    </source>
</evidence>
<dbReference type="AlphaFoldDB" id="A0A3E1Y933"/>
<feature type="domain" description="FecR protein" evidence="2">
    <location>
        <begin position="127"/>
        <end position="222"/>
    </location>
</feature>
<keyword evidence="5" id="KW-1185">Reference proteome</keyword>
<dbReference type="Proteomes" id="UP000260644">
    <property type="component" value="Unassembled WGS sequence"/>
</dbReference>
<keyword evidence="1" id="KW-1133">Transmembrane helix</keyword>
<dbReference type="Gene3D" id="3.55.50.30">
    <property type="match status" value="1"/>
</dbReference>
<feature type="transmembrane region" description="Helical" evidence="1">
    <location>
        <begin position="95"/>
        <end position="114"/>
    </location>
</feature>
<dbReference type="PANTHER" id="PTHR30273:SF2">
    <property type="entry name" value="PROTEIN FECR"/>
    <property type="match status" value="1"/>
</dbReference>
<dbReference type="PANTHER" id="PTHR30273">
    <property type="entry name" value="PERIPLASMIC SIGNAL SENSOR AND SIGMA FACTOR ACTIVATOR FECR-RELATED"/>
    <property type="match status" value="1"/>
</dbReference>
<dbReference type="OrthoDB" id="923517at2"/>
<evidence type="ECO:0000256" key="1">
    <source>
        <dbReference type="SAM" id="Phobius"/>
    </source>
</evidence>
<dbReference type="Gene3D" id="2.60.120.1440">
    <property type="match status" value="1"/>
</dbReference>
<dbReference type="Pfam" id="PF04773">
    <property type="entry name" value="FecR"/>
    <property type="match status" value="1"/>
</dbReference>
<dbReference type="InterPro" id="IPR032508">
    <property type="entry name" value="FecR_C"/>
</dbReference>
<accession>A0A3E1Y933</accession>
<evidence type="ECO:0000313" key="4">
    <source>
        <dbReference type="EMBL" id="RFS21928.1"/>
    </source>
</evidence>
<dbReference type="InterPro" id="IPR012373">
    <property type="entry name" value="Ferrdict_sens_TM"/>
</dbReference>
<gene>
    <name evidence="4" type="ORF">DVR12_14860</name>
</gene>
<protein>
    <submittedName>
        <fullName evidence="4">DUF4974 domain-containing protein</fullName>
    </submittedName>
</protein>
<dbReference type="GO" id="GO:0016989">
    <property type="term" value="F:sigma factor antagonist activity"/>
    <property type="evidence" value="ECO:0007669"/>
    <property type="project" value="TreeGrafter"/>
</dbReference>